<keyword evidence="1 7" id="KW-0853">WD repeat</keyword>
<reference evidence="9" key="1">
    <citation type="journal article" date="2019" name="IScience">
        <title>Narwhal Genome Reveals Long-Term Low Genetic Diversity despite Current Large Abundance Size.</title>
        <authorList>
            <person name="Westbury M.V."/>
            <person name="Petersen B."/>
            <person name="Garde E."/>
            <person name="Heide-Jorgensen M.P."/>
            <person name="Lorenzen E.D."/>
        </authorList>
    </citation>
    <scope>NUCLEOTIDE SEQUENCE [LARGE SCALE GENOMIC DNA]</scope>
</reference>
<comment type="function">
    <text evidence="4">Key component of the cytosolic iron-sulfur protein assembly (CIA) complex, a multiprotein complex that mediates the incorporation of iron-sulfur cluster into extramitochondrial Fe/S proteins. As a CIA complex component, interacts specifically with CIAO2A or CIAO2B and MMS19 to assist different branches of iron-sulfur protein assembly, depending of its interactors. The complex CIAO1:CIAO2B:MMS19 binds to and facilitates the assembly of most cytosolic-nuclear Fe/S proteins. CIAO1:CIAO2A specifically matures ACO1 and stabilizes IREB2. Seems to specifically modulate the transactivation activity of WT1. As part of the mitotic spindle-associated MMXD complex it may play a role in chromosome segregation.</text>
</comment>
<evidence type="ECO:0000313" key="8">
    <source>
        <dbReference type="EMBL" id="TKC44196.1"/>
    </source>
</evidence>
<keyword evidence="2" id="KW-0677">Repeat</keyword>
<feature type="repeat" description="WD" evidence="7">
    <location>
        <begin position="145"/>
        <end position="176"/>
    </location>
</feature>
<dbReference type="PROSITE" id="PS50294">
    <property type="entry name" value="WD_REPEATS_REGION"/>
    <property type="match status" value="5"/>
</dbReference>
<evidence type="ECO:0000313" key="9">
    <source>
        <dbReference type="Proteomes" id="UP000308365"/>
    </source>
</evidence>
<dbReference type="CDD" id="cd00200">
    <property type="entry name" value="WD40"/>
    <property type="match status" value="1"/>
</dbReference>
<name>A0A4U1F6D1_MONMO</name>
<feature type="repeat" description="WD" evidence="7">
    <location>
        <begin position="100"/>
        <end position="141"/>
    </location>
</feature>
<sequence length="313" mass="34561">MKDSLVLLGRILAHPDSRCWFLAWNPAGTLLASCGGDRSVRIWGREGDSWICKSVLCEGHQRTVRKVAWSPCGNYLASASFDATTCIWKKNDDFECVTTLEGHENEVKSVAWAPSGNLLATCSRDKSVWVWEVDEDDEYECVSVLNSHTQDVKHVVWHPSQELLASASYDDTVKLYREEEDDWVCCATLEGHESTVWSLAFDPSGQRLASCSDDRTVGEGGATCILTDAHVRPRCQLTGALATACGDDAIRVFEEDPGSDLQQPTFSVTAHVPQAHSQDVNCVAWNPKERGLLASCSDDGELAFWKYQPSEGL</sequence>
<accession>A0A4U1F6D1</accession>
<feature type="repeat" description="WD" evidence="7">
    <location>
        <begin position="189"/>
        <end position="217"/>
    </location>
</feature>
<dbReference type="GO" id="GO:0016226">
    <property type="term" value="P:iron-sulfur cluster assembly"/>
    <property type="evidence" value="ECO:0007669"/>
    <property type="project" value="UniProtKB-UniRule"/>
</dbReference>
<dbReference type="SUPFAM" id="SSF50978">
    <property type="entry name" value="WD40 repeat-like"/>
    <property type="match status" value="1"/>
</dbReference>
<evidence type="ECO:0000256" key="5">
    <source>
        <dbReference type="ARBA" id="ARBA00065751"/>
    </source>
</evidence>
<evidence type="ECO:0000256" key="3">
    <source>
        <dbReference type="ARBA" id="ARBA00022829"/>
    </source>
</evidence>
<dbReference type="FunFam" id="2.130.10.10:FF:000136">
    <property type="entry name" value="Probable cytosolic iron-sulfur protein assembly protein CIAO1"/>
    <property type="match status" value="1"/>
</dbReference>
<protein>
    <recommendedName>
        <fullName evidence="6">Probable cytosolic iron-sulfur protein assembly protein CIAO1</fullName>
    </recommendedName>
    <alternativeName>
        <fullName evidence="6">WD repeat-containing protein 39</fullName>
    </alternativeName>
</protein>
<dbReference type="EMBL" id="RWIC01000410">
    <property type="protein sequence ID" value="TKC44196.1"/>
    <property type="molecule type" value="Genomic_DNA"/>
</dbReference>
<dbReference type="Proteomes" id="UP000308365">
    <property type="component" value="Unassembled WGS sequence"/>
</dbReference>
<dbReference type="GO" id="GO:0007059">
    <property type="term" value="P:chromosome segregation"/>
    <property type="evidence" value="ECO:0007669"/>
    <property type="project" value="UniProtKB-KW"/>
</dbReference>
<comment type="similarity">
    <text evidence="6">Belongs to the WD repeat CIA1 family.</text>
</comment>
<dbReference type="InterPro" id="IPR001680">
    <property type="entry name" value="WD40_rpt"/>
</dbReference>
<dbReference type="AlphaFoldDB" id="A0A4U1F6D1"/>
<evidence type="ECO:0000256" key="4">
    <source>
        <dbReference type="ARBA" id="ARBA00060126"/>
    </source>
</evidence>
<feature type="repeat" description="WD" evidence="7">
    <location>
        <begin position="273"/>
        <end position="313"/>
    </location>
</feature>
<gene>
    <name evidence="6" type="primary">CIAO1</name>
    <name evidence="8" type="ORF">EI555_018795</name>
</gene>
<dbReference type="GO" id="GO:0071817">
    <property type="term" value="C:MMXD complex"/>
    <property type="evidence" value="ECO:0007669"/>
    <property type="project" value="UniProtKB-UniRule"/>
</dbReference>
<comment type="subunit">
    <text evidence="6">Component of the CIA complex. Component of the MMXD complex, which includes CIAO1, ERCC2, FAM96B, MMS19 and SLC25A5. Interacts with WT1. Interacts with FAM96A.</text>
</comment>
<evidence type="ECO:0000256" key="2">
    <source>
        <dbReference type="ARBA" id="ARBA00022737"/>
    </source>
</evidence>
<dbReference type="PANTHER" id="PTHR19920:SF0">
    <property type="entry name" value="CYTOSOLIC IRON-SULFUR PROTEIN ASSEMBLY PROTEIN CIAO1-RELATED"/>
    <property type="match status" value="1"/>
</dbReference>
<keyword evidence="3 6" id="KW-0159">Chromosome partition</keyword>
<dbReference type="Gene3D" id="2.130.10.10">
    <property type="entry name" value="YVTN repeat-like/Quinoprotein amine dehydrogenase"/>
    <property type="match status" value="1"/>
</dbReference>
<evidence type="ECO:0000256" key="6">
    <source>
        <dbReference type="HAMAP-Rule" id="MF_03037"/>
    </source>
</evidence>
<proteinExistence type="inferred from homology"/>
<dbReference type="InterPro" id="IPR028608">
    <property type="entry name" value="CIAO1/Cia1"/>
</dbReference>
<comment type="caution">
    <text evidence="8">The sequence shown here is derived from an EMBL/GenBank/DDBJ whole genome shotgun (WGS) entry which is preliminary data.</text>
</comment>
<feature type="repeat" description="WD" evidence="7">
    <location>
        <begin position="22"/>
        <end position="43"/>
    </location>
</feature>
<dbReference type="PROSITE" id="PS50082">
    <property type="entry name" value="WD_REPEATS_2"/>
    <property type="match status" value="6"/>
</dbReference>
<dbReference type="InterPro" id="IPR019775">
    <property type="entry name" value="WD40_repeat_CS"/>
</dbReference>
<dbReference type="HAMAP" id="MF_03037">
    <property type="entry name" value="ciao1"/>
    <property type="match status" value="1"/>
</dbReference>
<dbReference type="PROSITE" id="PS00678">
    <property type="entry name" value="WD_REPEATS_1"/>
    <property type="match status" value="1"/>
</dbReference>
<dbReference type="PROSITE" id="PS51257">
    <property type="entry name" value="PROKAR_LIPOPROTEIN"/>
    <property type="match status" value="1"/>
</dbReference>
<dbReference type="PANTHER" id="PTHR19920">
    <property type="entry name" value="WD40 PROTEIN CIAO1"/>
    <property type="match status" value="1"/>
</dbReference>
<dbReference type="GO" id="GO:0097361">
    <property type="term" value="C:cytosolic [4Fe-4S] assembly targeting complex"/>
    <property type="evidence" value="ECO:0007669"/>
    <property type="project" value="UniProtKB-UniRule"/>
</dbReference>
<organism evidence="8 9">
    <name type="scientific">Monodon monoceros</name>
    <name type="common">Narwhal</name>
    <name type="synonym">Ceratodon monodon</name>
    <dbReference type="NCBI Taxonomy" id="40151"/>
    <lineage>
        <taxon>Eukaryota</taxon>
        <taxon>Metazoa</taxon>
        <taxon>Chordata</taxon>
        <taxon>Craniata</taxon>
        <taxon>Vertebrata</taxon>
        <taxon>Euteleostomi</taxon>
        <taxon>Mammalia</taxon>
        <taxon>Eutheria</taxon>
        <taxon>Laurasiatheria</taxon>
        <taxon>Artiodactyla</taxon>
        <taxon>Whippomorpha</taxon>
        <taxon>Cetacea</taxon>
        <taxon>Odontoceti</taxon>
        <taxon>Monodontidae</taxon>
        <taxon>Monodon</taxon>
    </lineage>
</organism>
<evidence type="ECO:0000256" key="7">
    <source>
        <dbReference type="PROSITE-ProRule" id="PRU00221"/>
    </source>
</evidence>
<evidence type="ECO:0000256" key="1">
    <source>
        <dbReference type="ARBA" id="ARBA00022574"/>
    </source>
</evidence>
<dbReference type="InterPro" id="IPR036322">
    <property type="entry name" value="WD40_repeat_dom_sf"/>
</dbReference>
<comment type="function">
    <text evidence="6">Key component of the cytosolic iron-sulfur protein assembly (CIA) complex, a multiprotein complex that mediates the incorporation of iron-sulfur cluster into extramitochondrial Fe/S proteins. Seems to specifically modulate the transactivation activity of WT1. As part of the mitotic spindle-associated MMXD complex it may play a role in chromosome segregation.</text>
</comment>
<dbReference type="Pfam" id="PF00400">
    <property type="entry name" value="WD40"/>
    <property type="match status" value="6"/>
</dbReference>
<feature type="repeat" description="WD" evidence="7">
    <location>
        <begin position="57"/>
        <end position="89"/>
    </location>
</feature>
<comment type="subunit">
    <text evidence="5">Component of the CIA complex. Interacts with CIAO2A and forms a complex with CIAO2B and MMS19; the interactions with CIAO2A and CIAO2B are mutually exclusive. Interacts with CHD1L, ERCC2, IREB2 and POLD1. Component of the MMXD complex, which includes CIAO1, ERCC2, CIAO2B, MMS19 and SLC25A5. Interacts with WT1. Interacts with CIAO3. Interacts (via LYR motif) with HSC20.</text>
</comment>
<dbReference type="SMART" id="SM00320">
    <property type="entry name" value="WD40"/>
    <property type="match status" value="6"/>
</dbReference>
<dbReference type="InterPro" id="IPR015943">
    <property type="entry name" value="WD40/YVTN_repeat-like_dom_sf"/>
</dbReference>